<comment type="caution">
    <text evidence="2">The sequence shown here is derived from an EMBL/GenBank/DDBJ whole genome shotgun (WGS) entry which is preliminary data.</text>
</comment>
<proteinExistence type="predicted"/>
<dbReference type="Proteomes" id="UP000681340">
    <property type="component" value="Unassembled WGS sequence"/>
</dbReference>
<organism evidence="2 3">
    <name type="scientific">Actinoplanes auranticolor</name>
    <dbReference type="NCBI Taxonomy" id="47988"/>
    <lineage>
        <taxon>Bacteria</taxon>
        <taxon>Bacillati</taxon>
        <taxon>Actinomycetota</taxon>
        <taxon>Actinomycetes</taxon>
        <taxon>Micromonosporales</taxon>
        <taxon>Micromonosporaceae</taxon>
        <taxon>Actinoplanes</taxon>
    </lineage>
</organism>
<gene>
    <name evidence="2" type="ORF">Aau02nite_28900</name>
</gene>
<accession>A0A919SC36</accession>
<evidence type="ECO:0000313" key="2">
    <source>
        <dbReference type="EMBL" id="GIM67793.1"/>
    </source>
</evidence>
<evidence type="ECO:0000313" key="3">
    <source>
        <dbReference type="Proteomes" id="UP000681340"/>
    </source>
</evidence>
<keyword evidence="3" id="KW-1185">Reference proteome</keyword>
<dbReference type="EMBL" id="BOQL01000023">
    <property type="protein sequence ID" value="GIM67793.1"/>
    <property type="molecule type" value="Genomic_DNA"/>
</dbReference>
<dbReference type="RefSeq" id="WP_246595138.1">
    <property type="nucleotide sequence ID" value="NZ_BAABEA010000040.1"/>
</dbReference>
<sequence>MTGPSAPPPGIPADMPEALAARPRDARRGLPIPPVNVHPDPHGSRKAHVDFTTINTSISTQLAAGRRCSLCGESMEYWVAFLGTPRAAELLRYTDPPGHPECLRAALTLCPHIALARHRRARADRPSAGTMPPGAHGNKPDGWTLGITRTYRSMILPAHGFTVYLPAPFRTVHAYVYGPDGRLSAHPATG</sequence>
<evidence type="ECO:0000256" key="1">
    <source>
        <dbReference type="SAM" id="MobiDB-lite"/>
    </source>
</evidence>
<feature type="compositionally biased region" description="Pro residues" evidence="1">
    <location>
        <begin position="1"/>
        <end position="11"/>
    </location>
</feature>
<protein>
    <submittedName>
        <fullName evidence="2">Uncharacterized protein</fullName>
    </submittedName>
</protein>
<dbReference type="AlphaFoldDB" id="A0A919SC36"/>
<name>A0A919SC36_9ACTN</name>
<reference evidence="2" key="1">
    <citation type="submission" date="2021-03" db="EMBL/GenBank/DDBJ databases">
        <title>Whole genome shotgun sequence of Actinoplanes auranticolor NBRC 12245.</title>
        <authorList>
            <person name="Komaki H."/>
            <person name="Tamura T."/>
        </authorList>
    </citation>
    <scope>NUCLEOTIDE SEQUENCE</scope>
    <source>
        <strain evidence="2">NBRC 12245</strain>
    </source>
</reference>
<feature type="region of interest" description="Disordered" evidence="1">
    <location>
        <begin position="1"/>
        <end position="45"/>
    </location>
</feature>